<gene>
    <name evidence="1" type="ORF">AVEN_160157_1</name>
</gene>
<dbReference type="Proteomes" id="UP000499080">
    <property type="component" value="Unassembled WGS sequence"/>
</dbReference>
<comment type="caution">
    <text evidence="1">The sequence shown here is derived from an EMBL/GenBank/DDBJ whole genome shotgun (WGS) entry which is preliminary data.</text>
</comment>
<organism evidence="1 2">
    <name type="scientific">Araneus ventricosus</name>
    <name type="common">Orbweaver spider</name>
    <name type="synonym">Epeira ventricosa</name>
    <dbReference type="NCBI Taxonomy" id="182803"/>
    <lineage>
        <taxon>Eukaryota</taxon>
        <taxon>Metazoa</taxon>
        <taxon>Ecdysozoa</taxon>
        <taxon>Arthropoda</taxon>
        <taxon>Chelicerata</taxon>
        <taxon>Arachnida</taxon>
        <taxon>Araneae</taxon>
        <taxon>Araneomorphae</taxon>
        <taxon>Entelegynae</taxon>
        <taxon>Araneoidea</taxon>
        <taxon>Araneidae</taxon>
        <taxon>Araneus</taxon>
    </lineage>
</organism>
<accession>A0A4Y2RNR9</accession>
<evidence type="ECO:0000313" key="2">
    <source>
        <dbReference type="Proteomes" id="UP000499080"/>
    </source>
</evidence>
<dbReference type="EMBL" id="BGPR01017850">
    <property type="protein sequence ID" value="GBN77454.1"/>
    <property type="molecule type" value="Genomic_DNA"/>
</dbReference>
<evidence type="ECO:0008006" key="3">
    <source>
        <dbReference type="Google" id="ProtNLM"/>
    </source>
</evidence>
<name>A0A4Y2RNR9_ARAVE</name>
<protein>
    <recommendedName>
        <fullName evidence="3">ATP-dependent DNA helicase</fullName>
    </recommendedName>
</protein>
<proteinExistence type="predicted"/>
<evidence type="ECO:0000313" key="1">
    <source>
        <dbReference type="EMBL" id="GBN77454.1"/>
    </source>
</evidence>
<dbReference type="AlphaFoldDB" id="A0A4Y2RNR9"/>
<sequence>NERNTAVTIACSGIKDTLIEGGATAHSAIKLPLKLNVSKSTLYNLSKQREGPMPPEEVFTKEVLRL</sequence>
<reference evidence="1 2" key="1">
    <citation type="journal article" date="2019" name="Sci. Rep.">
        <title>Orb-weaving spider Araneus ventricosus genome elucidates the spidroin gene catalogue.</title>
        <authorList>
            <person name="Kono N."/>
            <person name="Nakamura H."/>
            <person name="Ohtoshi R."/>
            <person name="Moran D.A.P."/>
            <person name="Shinohara A."/>
            <person name="Yoshida Y."/>
            <person name="Fujiwara M."/>
            <person name="Mori M."/>
            <person name="Tomita M."/>
            <person name="Arakawa K."/>
        </authorList>
    </citation>
    <scope>NUCLEOTIDE SEQUENCE [LARGE SCALE GENOMIC DNA]</scope>
</reference>
<keyword evidence="2" id="KW-1185">Reference proteome</keyword>
<feature type="non-terminal residue" evidence="1">
    <location>
        <position position="1"/>
    </location>
</feature>